<feature type="compositionally biased region" description="Pro residues" evidence="10">
    <location>
        <begin position="70"/>
        <end position="100"/>
    </location>
</feature>
<dbReference type="OrthoDB" id="7161179at2"/>
<keyword evidence="2 9" id="KW-0813">Transport</keyword>
<evidence type="ECO:0000256" key="1">
    <source>
        <dbReference type="ARBA" id="ARBA00004162"/>
    </source>
</evidence>
<evidence type="ECO:0000256" key="6">
    <source>
        <dbReference type="ARBA" id="ARBA00022989"/>
    </source>
</evidence>
<dbReference type="GO" id="GO:0008320">
    <property type="term" value="F:protein transmembrane transporter activity"/>
    <property type="evidence" value="ECO:0007669"/>
    <property type="project" value="UniProtKB-UniRule"/>
</dbReference>
<evidence type="ECO:0000256" key="2">
    <source>
        <dbReference type="ARBA" id="ARBA00022448"/>
    </source>
</evidence>
<proteinExistence type="inferred from homology"/>
<keyword evidence="8 9" id="KW-0472">Membrane</keyword>
<evidence type="ECO:0000256" key="8">
    <source>
        <dbReference type="ARBA" id="ARBA00023136"/>
    </source>
</evidence>
<dbReference type="AlphaFoldDB" id="A0A2T4Z5K5"/>
<evidence type="ECO:0000256" key="10">
    <source>
        <dbReference type="SAM" id="MobiDB-lite"/>
    </source>
</evidence>
<evidence type="ECO:0000313" key="12">
    <source>
        <dbReference type="Proteomes" id="UP000241808"/>
    </source>
</evidence>
<keyword evidence="6 9" id="KW-1133">Transmembrane helix</keyword>
<dbReference type="Pfam" id="PF02416">
    <property type="entry name" value="TatA_B_E"/>
    <property type="match status" value="1"/>
</dbReference>
<keyword evidence="7 9" id="KW-0811">Translocation</keyword>
<accession>A0A2T4Z5K5</accession>
<comment type="subunit">
    <text evidence="9">The Tat system comprises two distinct complexes: a TatABC complex, containing multiple copies of TatA, TatB and TatC subunits, and a separate TatA complex, containing only TatA subunits. Substrates initially bind to the TatABC complex, which probably triggers association of the separate TatA complex to form the active translocon.</text>
</comment>
<dbReference type="PANTHER" id="PTHR42982">
    <property type="entry name" value="SEC-INDEPENDENT PROTEIN TRANSLOCASE PROTEIN TATA"/>
    <property type="match status" value="1"/>
</dbReference>
<evidence type="ECO:0000313" key="11">
    <source>
        <dbReference type="EMBL" id="PTM57163.1"/>
    </source>
</evidence>
<keyword evidence="5 9" id="KW-0653">Protein transport</keyword>
<dbReference type="GO" id="GO:0033281">
    <property type="term" value="C:TAT protein transport complex"/>
    <property type="evidence" value="ECO:0007669"/>
    <property type="project" value="UniProtKB-UniRule"/>
</dbReference>
<dbReference type="InterPro" id="IPR006312">
    <property type="entry name" value="TatA/E"/>
</dbReference>
<name>A0A2T4Z5K5_9HYPH</name>
<comment type="similarity">
    <text evidence="9">Belongs to the TatA/E family.</text>
</comment>
<organism evidence="11 12">
    <name type="scientific">Phreatobacter oligotrophus</name>
    <dbReference type="NCBI Taxonomy" id="1122261"/>
    <lineage>
        <taxon>Bacteria</taxon>
        <taxon>Pseudomonadati</taxon>
        <taxon>Pseudomonadota</taxon>
        <taxon>Alphaproteobacteria</taxon>
        <taxon>Hyphomicrobiales</taxon>
        <taxon>Phreatobacteraceae</taxon>
        <taxon>Phreatobacter</taxon>
    </lineage>
</organism>
<dbReference type="NCBIfam" id="NF001940">
    <property type="entry name" value="PRK00720.1"/>
    <property type="match status" value="1"/>
</dbReference>
<feature type="region of interest" description="Disordered" evidence="10">
    <location>
        <begin position="43"/>
        <end position="100"/>
    </location>
</feature>
<evidence type="ECO:0000256" key="4">
    <source>
        <dbReference type="ARBA" id="ARBA00022692"/>
    </source>
</evidence>
<evidence type="ECO:0000256" key="3">
    <source>
        <dbReference type="ARBA" id="ARBA00022475"/>
    </source>
</evidence>
<evidence type="ECO:0000256" key="5">
    <source>
        <dbReference type="ARBA" id="ARBA00022927"/>
    </source>
</evidence>
<dbReference type="InterPro" id="IPR003369">
    <property type="entry name" value="TatA/B/E"/>
</dbReference>
<comment type="function">
    <text evidence="9">Part of the twin-arginine translocation (Tat) system that transports large folded proteins containing a characteristic twin-arginine motif in their signal peptide across membranes. TatA could form the protein-conducting channel of the Tat system.</text>
</comment>
<dbReference type="PANTHER" id="PTHR42982:SF1">
    <property type="entry name" value="SEC-INDEPENDENT PROTEIN TRANSLOCASE PROTEIN TATA"/>
    <property type="match status" value="1"/>
</dbReference>
<dbReference type="Proteomes" id="UP000241808">
    <property type="component" value="Unassembled WGS sequence"/>
</dbReference>
<dbReference type="RefSeq" id="WP_108176965.1">
    <property type="nucleotide sequence ID" value="NZ_PZZL01000004.1"/>
</dbReference>
<keyword evidence="12" id="KW-1185">Reference proteome</keyword>
<evidence type="ECO:0000256" key="9">
    <source>
        <dbReference type="HAMAP-Rule" id="MF_00236"/>
    </source>
</evidence>
<comment type="caution">
    <text evidence="11">The sequence shown here is derived from an EMBL/GenBank/DDBJ whole genome shotgun (WGS) entry which is preliminary data.</text>
</comment>
<comment type="subcellular location">
    <subcellularLocation>
        <location evidence="1 9">Cell membrane</location>
        <topology evidence="1 9">Single-pass membrane protein</topology>
    </subcellularLocation>
</comment>
<sequence>MGTFSAWHWILVAIVVLLLFGRGKISEFMGDAAKGIKAFKKGLAEEDKPETPPVTTPASTIDHQVAPATAPQPAPAPVAPQPAPTAPAPDHNPAPAPKVG</sequence>
<keyword evidence="3 9" id="KW-1003">Cell membrane</keyword>
<dbReference type="NCBIfam" id="TIGR01411">
    <property type="entry name" value="tatAE"/>
    <property type="match status" value="1"/>
</dbReference>
<reference evidence="11 12" key="1">
    <citation type="submission" date="2018-04" db="EMBL/GenBank/DDBJ databases">
        <title>Genomic Encyclopedia of Archaeal and Bacterial Type Strains, Phase II (KMG-II): from individual species to whole genera.</title>
        <authorList>
            <person name="Goeker M."/>
        </authorList>
    </citation>
    <scope>NUCLEOTIDE SEQUENCE [LARGE SCALE GENOMIC DNA]</scope>
    <source>
        <strain evidence="11 12">DSM 25521</strain>
    </source>
</reference>
<dbReference type="GO" id="GO:0043953">
    <property type="term" value="P:protein transport by the Tat complex"/>
    <property type="evidence" value="ECO:0007669"/>
    <property type="project" value="UniProtKB-UniRule"/>
</dbReference>
<feature type="transmembrane region" description="Helical" evidence="9">
    <location>
        <begin position="6"/>
        <end position="25"/>
    </location>
</feature>
<protein>
    <recommendedName>
        <fullName evidence="9">Sec-independent protein translocase protein TatA</fullName>
    </recommendedName>
</protein>
<dbReference type="Gene3D" id="1.20.5.3310">
    <property type="match status" value="1"/>
</dbReference>
<gene>
    <name evidence="9" type="primary">tatA</name>
    <name evidence="11" type="ORF">C8P69_104211</name>
</gene>
<dbReference type="HAMAP" id="MF_00236">
    <property type="entry name" value="TatA_E"/>
    <property type="match status" value="1"/>
</dbReference>
<keyword evidence="4 9" id="KW-0812">Transmembrane</keyword>
<dbReference type="EMBL" id="PZZL01000004">
    <property type="protein sequence ID" value="PTM57163.1"/>
    <property type="molecule type" value="Genomic_DNA"/>
</dbReference>
<evidence type="ECO:0000256" key="7">
    <source>
        <dbReference type="ARBA" id="ARBA00023010"/>
    </source>
</evidence>